<dbReference type="OrthoDB" id="9779763at2"/>
<dbReference type="AlphaFoldDB" id="A0A0J7J839"/>
<evidence type="ECO:0000256" key="1">
    <source>
        <dbReference type="ARBA" id="ARBA00007673"/>
    </source>
</evidence>
<dbReference type="GO" id="GO:0019629">
    <property type="term" value="P:propionate catabolic process, 2-methylcitrate cycle"/>
    <property type="evidence" value="ECO:0007669"/>
    <property type="project" value="InterPro"/>
</dbReference>
<proteinExistence type="inferred from homology"/>
<comment type="similarity">
    <text evidence="1">Belongs to the PrpF family.</text>
</comment>
<evidence type="ECO:0000256" key="2">
    <source>
        <dbReference type="ARBA" id="ARBA00023235"/>
    </source>
</evidence>
<name>A0A0J7J839_9GAMM</name>
<evidence type="ECO:0000313" key="4">
    <source>
        <dbReference type="Proteomes" id="UP000036102"/>
    </source>
</evidence>
<dbReference type="NCBIfam" id="TIGR02334">
    <property type="entry name" value="prpF"/>
    <property type="match status" value="1"/>
</dbReference>
<dbReference type="SUPFAM" id="SSF54506">
    <property type="entry name" value="Diaminopimelate epimerase-like"/>
    <property type="match status" value="2"/>
</dbReference>
<dbReference type="PATRIC" id="fig|1658765.3.peg.818"/>
<accession>A0A0J7J839</accession>
<dbReference type="RefSeq" id="WP_048494820.1">
    <property type="nucleotide sequence ID" value="NZ_LFBU01000001.1"/>
</dbReference>
<organism evidence="3 4">
    <name type="scientific">Marinobacter subterrani</name>
    <dbReference type="NCBI Taxonomy" id="1658765"/>
    <lineage>
        <taxon>Bacteria</taxon>
        <taxon>Pseudomonadati</taxon>
        <taxon>Pseudomonadota</taxon>
        <taxon>Gammaproteobacteria</taxon>
        <taxon>Pseudomonadales</taxon>
        <taxon>Marinobacteraceae</taxon>
        <taxon>Marinobacter</taxon>
    </lineage>
</organism>
<keyword evidence="2 3" id="KW-0413">Isomerase</keyword>
<comment type="caution">
    <text evidence="3">The sequence shown here is derived from an EMBL/GenBank/DDBJ whole genome shotgun (WGS) entry which is preliminary data.</text>
</comment>
<gene>
    <name evidence="3" type="ORF">Msub_10824</name>
</gene>
<dbReference type="InterPro" id="IPR007400">
    <property type="entry name" value="PrpF-like"/>
</dbReference>
<reference evidence="3 4" key="1">
    <citation type="submission" date="2015-06" db="EMBL/GenBank/DDBJ databases">
        <title>Marinobacter subterrani, a genetically tractable neutrophilic iron-oxidizing strain isolated from the Soudan Iron Mine.</title>
        <authorList>
            <person name="Bonis B.M."/>
            <person name="Gralnick J.A."/>
        </authorList>
    </citation>
    <scope>NUCLEOTIDE SEQUENCE [LARGE SCALE GENOMIC DNA]</scope>
    <source>
        <strain evidence="3 4">JG233</strain>
    </source>
</reference>
<dbReference type="EMBL" id="LFBU01000001">
    <property type="protein sequence ID" value="KMQ74638.1"/>
    <property type="molecule type" value="Genomic_DNA"/>
</dbReference>
<sequence>MPNKPQIKIPATYMRGGTSKGVFFRLQDLPEAAQTPGEARDKLLLRVIGSPDPYQKQIDGMGGATSSTSKTVILAEPTQPGHDVDYLFGQVSIDKPFVDWSGNCGNLTAAVGAFAINSGFVGKDRIPENGTCTVRIWQANIRKTIVAHIPITNGEVQETGDFELDGVTFPAAEVQVEFMDPADGEGSMFPTGNLVDDLEVPGVGTLKATMINAGIPTIFVNAEDIGYKGTELQDDINSDPKALARFESIRAHGAVQMGLIQNIEEAANRQHTPKVAFVAKPADYVSSSGKSIGAGDVDVLVRALSMGKLHHAMMGTAAVAIATASAVPGTLVNLAAGGGDRTHVTFGHPSGTLRVGAEAKEVDGQWTATKAIMSRSARVLMEGWVRVPGDRF</sequence>
<dbReference type="Proteomes" id="UP000036102">
    <property type="component" value="Unassembled WGS sequence"/>
</dbReference>
<dbReference type="PANTHER" id="PTHR43709:SF2">
    <property type="entry name" value="DUF453 DOMAIN PROTEIN (AFU_ORTHOLOGUE AFUA_6G00360)"/>
    <property type="match status" value="1"/>
</dbReference>
<dbReference type="GO" id="GO:0016853">
    <property type="term" value="F:isomerase activity"/>
    <property type="evidence" value="ECO:0007669"/>
    <property type="project" value="UniProtKB-KW"/>
</dbReference>
<keyword evidence="4" id="KW-1185">Reference proteome</keyword>
<dbReference type="InterPro" id="IPR012709">
    <property type="entry name" value="PrpF"/>
</dbReference>
<dbReference type="Pfam" id="PF04303">
    <property type="entry name" value="PrpF"/>
    <property type="match status" value="1"/>
</dbReference>
<dbReference type="Gene3D" id="3.10.310.10">
    <property type="entry name" value="Diaminopimelate Epimerase, Chain A, domain 1"/>
    <property type="match status" value="2"/>
</dbReference>
<evidence type="ECO:0000313" key="3">
    <source>
        <dbReference type="EMBL" id="KMQ74638.1"/>
    </source>
</evidence>
<dbReference type="FunFam" id="3.10.310.10:FF:000018">
    <property type="entry name" value="2-methylaconitate cis-trans isomerase"/>
    <property type="match status" value="1"/>
</dbReference>
<dbReference type="PANTHER" id="PTHR43709">
    <property type="entry name" value="ACONITATE ISOMERASE-RELATED"/>
    <property type="match status" value="1"/>
</dbReference>
<protein>
    <submittedName>
        <fullName evidence="3">2-methylaconitate cis-trans isomerase</fullName>
    </submittedName>
</protein>
<dbReference type="STRING" id="1658765.Msub_10824"/>